<dbReference type="OrthoDB" id="5870058at2759"/>
<name>A0A0N4WZB6_HAEPC</name>
<evidence type="ECO:0000313" key="2">
    <source>
        <dbReference type="EMBL" id="VDO64292.1"/>
    </source>
</evidence>
<keyword evidence="1" id="KW-0732">Signal</keyword>
<dbReference type="PROSITE" id="PS50092">
    <property type="entry name" value="TSP1"/>
    <property type="match status" value="1"/>
</dbReference>
<dbReference type="Gene3D" id="2.20.100.10">
    <property type="entry name" value="Thrombospondin type-1 (TSP1) repeat"/>
    <property type="match status" value="1"/>
</dbReference>
<protein>
    <submittedName>
        <fullName evidence="4">Secreted protein</fullName>
    </submittedName>
</protein>
<dbReference type="InterPro" id="IPR000884">
    <property type="entry name" value="TSP1_rpt"/>
</dbReference>
<feature type="signal peptide" evidence="1">
    <location>
        <begin position="1"/>
        <end position="24"/>
    </location>
</feature>
<dbReference type="Pfam" id="PF00090">
    <property type="entry name" value="TSP_1"/>
    <property type="match status" value="1"/>
</dbReference>
<proteinExistence type="predicted"/>
<dbReference type="WBParaSite" id="HPLM_0001727401-mRNA-1">
    <property type="protein sequence ID" value="HPLM_0001727401-mRNA-1"/>
    <property type="gene ID" value="HPLM_0001727401"/>
</dbReference>
<dbReference type="SUPFAM" id="SSF82895">
    <property type="entry name" value="TSP-1 type 1 repeat"/>
    <property type="match status" value="1"/>
</dbReference>
<accession>A0A0N4WZB6</accession>
<dbReference type="Proteomes" id="UP000268014">
    <property type="component" value="Unassembled WGS sequence"/>
</dbReference>
<evidence type="ECO:0000256" key="1">
    <source>
        <dbReference type="SAM" id="SignalP"/>
    </source>
</evidence>
<evidence type="ECO:0000313" key="4">
    <source>
        <dbReference type="WBParaSite" id="HPLM_0001727401-mRNA-1"/>
    </source>
</evidence>
<reference evidence="4" key="1">
    <citation type="submission" date="2017-02" db="UniProtKB">
        <authorList>
            <consortium name="WormBaseParasite"/>
        </authorList>
    </citation>
    <scope>IDENTIFICATION</scope>
</reference>
<feature type="chain" id="PRO_5043124125" evidence="1">
    <location>
        <begin position="25"/>
        <end position="88"/>
    </location>
</feature>
<dbReference type="AlphaFoldDB" id="A0A0N4WZB6"/>
<dbReference type="STRING" id="6290.A0A0N4WZB6"/>
<dbReference type="InterPro" id="IPR036383">
    <property type="entry name" value="TSP1_rpt_sf"/>
</dbReference>
<keyword evidence="3" id="KW-1185">Reference proteome</keyword>
<evidence type="ECO:0000313" key="3">
    <source>
        <dbReference type="Proteomes" id="UP000268014"/>
    </source>
</evidence>
<reference evidence="2 3" key="2">
    <citation type="submission" date="2018-11" db="EMBL/GenBank/DDBJ databases">
        <authorList>
            <consortium name="Pathogen Informatics"/>
        </authorList>
    </citation>
    <scope>NUCLEOTIDE SEQUENCE [LARGE SCALE GENOMIC DNA]</scope>
    <source>
        <strain evidence="2 3">MHpl1</strain>
    </source>
</reference>
<organism evidence="4">
    <name type="scientific">Haemonchus placei</name>
    <name type="common">Barber's pole worm</name>
    <dbReference type="NCBI Taxonomy" id="6290"/>
    <lineage>
        <taxon>Eukaryota</taxon>
        <taxon>Metazoa</taxon>
        <taxon>Ecdysozoa</taxon>
        <taxon>Nematoda</taxon>
        <taxon>Chromadorea</taxon>
        <taxon>Rhabditida</taxon>
        <taxon>Rhabditina</taxon>
        <taxon>Rhabditomorpha</taxon>
        <taxon>Strongyloidea</taxon>
        <taxon>Trichostrongylidae</taxon>
        <taxon>Haemonchus</taxon>
    </lineage>
</organism>
<sequence>MVSLILCFAYFVHVFFSWMLCTYSDGCGFAIQSRHRACNNPTPSSGGQVCHGLAHQTSVCGTESCNGSHILRSLPQFHSVRGQLVPSI</sequence>
<dbReference type="EMBL" id="UZAF01019866">
    <property type="protein sequence ID" value="VDO64292.1"/>
    <property type="molecule type" value="Genomic_DNA"/>
</dbReference>
<gene>
    <name evidence="2" type="ORF">HPLM_LOCUS17268</name>
</gene>